<feature type="coiled-coil region" evidence="2">
    <location>
        <begin position="1675"/>
        <end position="1737"/>
    </location>
</feature>
<dbReference type="OrthoDB" id="312544at2759"/>
<dbReference type="InParanoid" id="Q23K94"/>
<dbReference type="InterPro" id="IPR018247">
    <property type="entry name" value="EF_Hand_1_Ca_BS"/>
</dbReference>
<feature type="coiled-coil region" evidence="2">
    <location>
        <begin position="1504"/>
        <end position="1542"/>
    </location>
</feature>
<dbReference type="PANTHER" id="PTHR20875">
    <property type="entry name" value="EF-HAND CALCIUM-BINDING DOMAIN-CONTAINING PROTEIN 6-RELATED"/>
    <property type="match status" value="1"/>
</dbReference>
<evidence type="ECO:0000256" key="3">
    <source>
        <dbReference type="SAM" id="MobiDB-lite"/>
    </source>
</evidence>
<dbReference type="HOGENOM" id="CLU_235781_0_0_1"/>
<keyword evidence="1" id="KW-0106">Calcium</keyword>
<feature type="coiled-coil region" evidence="2">
    <location>
        <begin position="555"/>
        <end position="582"/>
    </location>
</feature>
<feature type="domain" description="EF-hand" evidence="4">
    <location>
        <begin position="931"/>
        <end position="966"/>
    </location>
</feature>
<feature type="coiled-coil region" evidence="2">
    <location>
        <begin position="1969"/>
        <end position="2024"/>
    </location>
</feature>
<dbReference type="SUPFAM" id="SSF47473">
    <property type="entry name" value="EF-hand"/>
    <property type="match status" value="2"/>
</dbReference>
<feature type="domain" description="EF-hand" evidence="4">
    <location>
        <begin position="831"/>
        <end position="866"/>
    </location>
</feature>
<feature type="coiled-coil region" evidence="2">
    <location>
        <begin position="2048"/>
        <end position="2184"/>
    </location>
</feature>
<feature type="coiled-coil region" evidence="2">
    <location>
        <begin position="617"/>
        <end position="675"/>
    </location>
</feature>
<dbReference type="Proteomes" id="UP000009168">
    <property type="component" value="Unassembled WGS sequence"/>
</dbReference>
<evidence type="ECO:0000313" key="5">
    <source>
        <dbReference type="EMBL" id="EAR96949.2"/>
    </source>
</evidence>
<feature type="coiled-coil region" evidence="2">
    <location>
        <begin position="1769"/>
        <end position="1806"/>
    </location>
</feature>
<feature type="compositionally biased region" description="Basic and acidic residues" evidence="3">
    <location>
        <begin position="1947"/>
        <end position="1963"/>
    </location>
</feature>
<reference evidence="6" key="1">
    <citation type="journal article" date="2006" name="PLoS Biol.">
        <title>Macronuclear genome sequence of the ciliate Tetrahymena thermophila, a model eukaryote.</title>
        <authorList>
            <person name="Eisen J.A."/>
            <person name="Coyne R.S."/>
            <person name="Wu M."/>
            <person name="Wu D."/>
            <person name="Thiagarajan M."/>
            <person name="Wortman J.R."/>
            <person name="Badger J.H."/>
            <person name="Ren Q."/>
            <person name="Amedeo P."/>
            <person name="Jones K.M."/>
            <person name="Tallon L.J."/>
            <person name="Delcher A.L."/>
            <person name="Salzberg S.L."/>
            <person name="Silva J.C."/>
            <person name="Haas B.J."/>
            <person name="Majoros W.H."/>
            <person name="Farzad M."/>
            <person name="Carlton J.M."/>
            <person name="Smith R.K. Jr."/>
            <person name="Garg J."/>
            <person name="Pearlman R.E."/>
            <person name="Karrer K.M."/>
            <person name="Sun L."/>
            <person name="Manning G."/>
            <person name="Elde N.C."/>
            <person name="Turkewitz A.P."/>
            <person name="Asai D.J."/>
            <person name="Wilkes D.E."/>
            <person name="Wang Y."/>
            <person name="Cai H."/>
            <person name="Collins K."/>
            <person name="Stewart B.A."/>
            <person name="Lee S.R."/>
            <person name="Wilamowska K."/>
            <person name="Weinberg Z."/>
            <person name="Ruzzo W.L."/>
            <person name="Wloga D."/>
            <person name="Gaertig J."/>
            <person name="Frankel J."/>
            <person name="Tsao C.-C."/>
            <person name="Gorovsky M.A."/>
            <person name="Keeling P.J."/>
            <person name="Waller R.F."/>
            <person name="Patron N.J."/>
            <person name="Cherry J.M."/>
            <person name="Stover N.A."/>
            <person name="Krieger C.J."/>
            <person name="del Toro C."/>
            <person name="Ryder H.F."/>
            <person name="Williamson S.C."/>
            <person name="Barbeau R.A."/>
            <person name="Hamilton E.P."/>
            <person name="Orias E."/>
        </authorList>
    </citation>
    <scope>NUCLEOTIDE SEQUENCE [LARGE SCALE GENOMIC DNA]</scope>
    <source>
        <strain evidence="6">SB210</strain>
    </source>
</reference>
<evidence type="ECO:0000313" key="6">
    <source>
        <dbReference type="Proteomes" id="UP000009168"/>
    </source>
</evidence>
<feature type="coiled-coil region" evidence="2">
    <location>
        <begin position="1334"/>
        <end position="1361"/>
    </location>
</feature>
<dbReference type="Gene3D" id="1.10.238.10">
    <property type="entry name" value="EF-hand"/>
    <property type="match status" value="3"/>
</dbReference>
<dbReference type="PROSITE" id="PS50222">
    <property type="entry name" value="EF_HAND_2"/>
    <property type="match status" value="6"/>
</dbReference>
<feature type="domain" description="EF-hand" evidence="4">
    <location>
        <begin position="795"/>
        <end position="830"/>
    </location>
</feature>
<dbReference type="GeneID" id="7823166"/>
<dbReference type="GO" id="GO:0005654">
    <property type="term" value="C:nucleoplasm"/>
    <property type="evidence" value="ECO:0007669"/>
    <property type="project" value="TreeGrafter"/>
</dbReference>
<dbReference type="eggNOG" id="KOG0027">
    <property type="taxonomic scope" value="Eukaryota"/>
</dbReference>
<feature type="region of interest" description="Disordered" evidence="3">
    <location>
        <begin position="2185"/>
        <end position="2210"/>
    </location>
</feature>
<dbReference type="GO" id="GO:0005509">
    <property type="term" value="F:calcium ion binding"/>
    <property type="evidence" value="ECO:0007669"/>
    <property type="project" value="InterPro"/>
</dbReference>
<feature type="coiled-coil region" evidence="2">
    <location>
        <begin position="282"/>
        <end position="353"/>
    </location>
</feature>
<keyword evidence="2" id="KW-0175">Coiled coil</keyword>
<keyword evidence="6" id="KW-1185">Reference proteome</keyword>
<sequence>MSNNEVFRLRKELELMKEKYEEIKQQNIALEDANIKLSKECDEFQEAALQGERIKQKTKALIEEAEKKVSEFEKAKYDQTIQELNILKNQNVNYNNQIKAYLEEINSKDQQILNLRRELKNLKRRQEGPEFNENKWEQDQKEQNETENSYKKKLEAERQKFSQLSEKMDNILAENRVLRRLAQVPENYGFNLEEIKIAEMHQIEDYKAQNRTLEKLNEELEAERLQLRNRLRTLSNLYDQRPKGERYKNLTKEQLEKLDQYVADHIINQLPNTKMHGDSSKMHEKDMIIKDLQERLKQYERDSNFRNDSTYMASHIPASHYNADDIKNLTFQNEQLKQMLAKVNELLEEIKKNGGRYPADKQQQGNPEQIARLQGNQSNLARPPQPMPGSFGDWEDISQVKSFKFKQMIPADIFELYSGVGFDTVLAKYQIAQLQVMNLESMKMLKVKEEEYKNMEMEVEEMKRQLQNCLRVQDNLYEKYYEETTKLKENIKIYDSQLGDKTAEVQKLKEELNEYKKMNELHMKNDKNLQLQKIAELTHKISKLDVTLIKISRKYSCLQDEYNELSESYKNMNVDFRNKEEQLIQKIHSLLDWKKKASHYLKVLLQECQNSVSKSKHNILRNKFEKSQDDLANIKEKNTALLSQIQKLKNYERELDERNTKIRIMEDEMVELQLETELIKKMLEMSDQSFRRYQQAMQKLVQKMQQKNISPMQVFAQIDDNRDGELNPSEFQLAMRKLKVDFSNQEIEILFRFMDFDGNNKIDLKEFSRKMRRQGLTIRKSQEQVIFTLWEKMQQAGLSISDAFQAFDKDRSGEVTKDEMLVTLQSLIKDIEADTVDYVFKIADTSGDGKITYSEFHALFENIIQDVMRQQILMNVEELSWQKQLVLKIDEAIHQQGQYIKDLYNYIDNSGDEKISLKEFKGLFENLKVDISDEQIKQLFRDIDNDSNGYIEYNELLNYIKQATVEKNKIQKMKKISDKIKEMQKQHTSYDNVENQDIQALPKEARLEMKISLMEIKEKNLLNRCDTLMYSLNLSKKENARIQLQLNEREGEILSIMKKYNEAQRLNYKYLNIIQGSETKFRAKQIHNLNKRVLKENVELRSQNRILKDLHEFSSNQVKDLLITLERKKFETEHLHETIKDLQSLSDEKAVVGKLQHSLMVSRFNQAQTNIKYDNLIHDYEKQQYEVQILEHELAESKDDAIETREILRQKITEYEDLITDLRSRILPTINMSKIDEMYSRINELSSMKMNLEIQNKKLRDENHELAIKCDYFEALEQQFDTLKRDLQNEYPDELHQRIIELSMQVSEQRLLEMKAKRDQELAKEKEEYFSRITRQHLEHVKQLENELEQVNKKFNDREQFWRQKHQEAMEMVMNDKVAKDKEEETLLKLRRDAGKTNKLVGVVRMNKDTPQPKTPGQKIESGEETEVISELKQQLQLAKDIEMKLKDENDRLSKQLKELNYQIKRSNNEYQPSRVQQAQIFNEEGEKLAQAAQKTISTLQSIIDDKNHEIERKDLLIEKMKRDYRIEKEKDSQEIRRLIAQINLAPNSISAQNPSMVVQSSSHFNNNQYWDDVGNTLDQKDRQIEQLNNMKDNLEVKQKTLEAKIVELEQKIRQLEDELILERRNNQTQELEAKVASLDKLLKKRDKDILEIKRQQTDLANDYKKAIEQNLEKEDQYRDKVLQVKKDNKELSNKVDQQKKDNEKLELEMKEAIKTIRQLKQQLSSTRSDVDQLQIQESKSIKESQKEKIKLGGRVESESQNIAVIDMKKLLNKEKAEKEKVLETLKKLEVEKKELLEKIEFIKKQGLKSDDLFDEENFLKPYKKSDFQNAEDVAFQIRRFVKENPSFNLIQELKNSQEKQSGNITVGNLKKLFDKYDLKIRQEDYNLLTKPVQATTSQGMKSTLSGDQQPLNIIKLFYLINNVNSTEIQSEQQIDVDVKGKGDIPNIDRSDGFKPQATKEKFGPASTIQASNKIQEDLQKRNDMLKAQLSNIKDEKDKIQKQLNLKSEQCKSLETQLKKQMNKTGLEMTPLHRQSSGQNQSQQAEAVSELKDMIFELEDEKNTLNQHLRTKELELKKVKEEKTKLEEQLKELKIHNLKLNNQIDSLSQTKIHPDDLKQNIILEKDLLIKDLKDKLDKQRREEQNLIDQLYNIERDNKELKFAKEQFDVQVQRLNRRIGELEESKRSGSLNKFQAAGQGNSTLKKVPSRK</sequence>
<evidence type="ECO:0000256" key="1">
    <source>
        <dbReference type="ARBA" id="ARBA00022837"/>
    </source>
</evidence>
<proteinExistence type="predicted"/>
<dbReference type="RefSeq" id="XP_001017194.2">
    <property type="nucleotide sequence ID" value="XM_001017194.2"/>
</dbReference>
<dbReference type="PANTHER" id="PTHR20875:SF2">
    <property type="entry name" value="EF-HAND CALCIUM-BINDING DOMAIN-CONTAINING PROTEIN 6"/>
    <property type="match status" value="1"/>
</dbReference>
<dbReference type="KEGG" id="tet:TTHERM_00194410"/>
<feature type="domain" description="EF-hand" evidence="4">
    <location>
        <begin position="712"/>
        <end position="741"/>
    </location>
</feature>
<feature type="domain" description="EF-hand" evidence="4">
    <location>
        <begin position="895"/>
        <end position="930"/>
    </location>
</feature>
<dbReference type="SMART" id="SM00054">
    <property type="entry name" value="EFh"/>
    <property type="match status" value="6"/>
</dbReference>
<dbReference type="CDD" id="cd00051">
    <property type="entry name" value="EFh"/>
    <property type="match status" value="2"/>
</dbReference>
<dbReference type="Pfam" id="PF13499">
    <property type="entry name" value="EF-hand_7"/>
    <property type="match status" value="3"/>
</dbReference>
<feature type="compositionally biased region" description="Polar residues" evidence="3">
    <location>
        <begin position="2187"/>
        <end position="2203"/>
    </location>
</feature>
<feature type="coiled-coil region" evidence="2">
    <location>
        <begin position="445"/>
        <end position="525"/>
    </location>
</feature>
<dbReference type="InterPro" id="IPR002048">
    <property type="entry name" value="EF_hand_dom"/>
</dbReference>
<dbReference type="STRING" id="312017.Q23K94"/>
<accession>Q23K94</accession>
<evidence type="ECO:0000259" key="4">
    <source>
        <dbReference type="PROSITE" id="PS50222"/>
    </source>
</evidence>
<dbReference type="PROSITE" id="PS00018">
    <property type="entry name" value="EF_HAND_1"/>
    <property type="match status" value="5"/>
</dbReference>
<feature type="region of interest" description="Disordered" evidence="3">
    <location>
        <begin position="126"/>
        <end position="149"/>
    </location>
</feature>
<feature type="domain" description="EF-hand" evidence="4">
    <location>
        <begin position="742"/>
        <end position="777"/>
    </location>
</feature>
<feature type="region of interest" description="Disordered" evidence="3">
    <location>
        <begin position="1947"/>
        <end position="1967"/>
    </location>
</feature>
<gene>
    <name evidence="5" type="ORF">TTHERM_00194410</name>
</gene>
<feature type="coiled-coil region" evidence="2">
    <location>
        <begin position="203"/>
        <end position="237"/>
    </location>
</feature>
<feature type="coiled-coil region" evidence="2">
    <location>
        <begin position="1173"/>
        <end position="1269"/>
    </location>
</feature>
<dbReference type="InterPro" id="IPR011992">
    <property type="entry name" value="EF-hand-dom_pair"/>
</dbReference>
<feature type="coiled-coil region" evidence="2">
    <location>
        <begin position="1578"/>
        <end position="1642"/>
    </location>
</feature>
<dbReference type="InterPro" id="IPR052603">
    <property type="entry name" value="EFCB6"/>
</dbReference>
<name>Q23K94_TETTS</name>
<evidence type="ECO:0000256" key="2">
    <source>
        <dbReference type="SAM" id="Coils"/>
    </source>
</evidence>
<protein>
    <submittedName>
        <fullName evidence="5">EF-hand pair protein</fullName>
    </submittedName>
</protein>
<dbReference type="EMBL" id="GG662673">
    <property type="protein sequence ID" value="EAR96949.2"/>
    <property type="molecule type" value="Genomic_DNA"/>
</dbReference>
<feature type="coiled-coil region" evidence="2">
    <location>
        <begin position="1429"/>
        <end position="1470"/>
    </location>
</feature>
<organism evidence="5 6">
    <name type="scientific">Tetrahymena thermophila (strain SB210)</name>
    <dbReference type="NCBI Taxonomy" id="312017"/>
    <lineage>
        <taxon>Eukaryota</taxon>
        <taxon>Sar</taxon>
        <taxon>Alveolata</taxon>
        <taxon>Ciliophora</taxon>
        <taxon>Intramacronucleata</taxon>
        <taxon>Oligohymenophorea</taxon>
        <taxon>Hymenostomatida</taxon>
        <taxon>Tetrahymenina</taxon>
        <taxon>Tetrahymenidae</taxon>
        <taxon>Tetrahymena</taxon>
    </lineage>
</organism>